<evidence type="ECO:0000256" key="2">
    <source>
        <dbReference type="SAM" id="SignalP"/>
    </source>
</evidence>
<gene>
    <name evidence="3" type="ORF">SAMN02745673_00858</name>
</gene>
<dbReference type="STRING" id="1122192.SAMN02745673_00858"/>
<protein>
    <submittedName>
        <fullName evidence="3">Uncharacterized protein</fullName>
    </submittedName>
</protein>
<accession>A0A1T4LY72</accession>
<reference evidence="3 4" key="1">
    <citation type="submission" date="2017-02" db="EMBL/GenBank/DDBJ databases">
        <authorList>
            <person name="Peterson S.W."/>
        </authorList>
    </citation>
    <scope>NUCLEOTIDE SEQUENCE [LARGE SCALE GENOMIC DNA]</scope>
    <source>
        <strain evidence="3 4">DSM 45154</strain>
    </source>
</reference>
<feature type="region of interest" description="Disordered" evidence="1">
    <location>
        <begin position="140"/>
        <end position="166"/>
    </location>
</feature>
<feature type="region of interest" description="Disordered" evidence="1">
    <location>
        <begin position="73"/>
        <end position="96"/>
    </location>
</feature>
<evidence type="ECO:0000313" key="3">
    <source>
        <dbReference type="EMBL" id="SJZ59414.1"/>
    </source>
</evidence>
<name>A0A1T4LY72_9ACTN</name>
<evidence type="ECO:0000313" key="4">
    <source>
        <dbReference type="Proteomes" id="UP000190637"/>
    </source>
</evidence>
<dbReference type="AlphaFoldDB" id="A0A1T4LY72"/>
<organism evidence="3 4">
    <name type="scientific">Marinactinospora thermotolerans DSM 45154</name>
    <dbReference type="NCBI Taxonomy" id="1122192"/>
    <lineage>
        <taxon>Bacteria</taxon>
        <taxon>Bacillati</taxon>
        <taxon>Actinomycetota</taxon>
        <taxon>Actinomycetes</taxon>
        <taxon>Streptosporangiales</taxon>
        <taxon>Nocardiopsidaceae</taxon>
        <taxon>Marinactinospora</taxon>
    </lineage>
</organism>
<evidence type="ECO:0000256" key="1">
    <source>
        <dbReference type="SAM" id="MobiDB-lite"/>
    </source>
</evidence>
<feature type="signal peptide" evidence="2">
    <location>
        <begin position="1"/>
        <end position="24"/>
    </location>
</feature>
<sequence>MTRMAILTGLAIAGIAATALPAHAETAPQEQYVSILISREGVEVAPELFEERSLGPWGITGYIEELLWGRPAGQQQEEAVQTEARPSQTEENAPPAEAIEVWTPQGQVRCEVPRPDLERLRDRLAAVKEGDSDRLQISLREDSCDLRDPGPVGPTVGETSEDAPAWEGPTIRIGRLQIGP</sequence>
<keyword evidence="4" id="KW-1185">Reference proteome</keyword>
<proteinExistence type="predicted"/>
<keyword evidence="2" id="KW-0732">Signal</keyword>
<dbReference type="Proteomes" id="UP000190637">
    <property type="component" value="Unassembled WGS sequence"/>
</dbReference>
<dbReference type="EMBL" id="FUWS01000002">
    <property type="protein sequence ID" value="SJZ59414.1"/>
    <property type="molecule type" value="Genomic_DNA"/>
</dbReference>
<feature type="chain" id="PRO_5013341055" evidence="2">
    <location>
        <begin position="25"/>
        <end position="180"/>
    </location>
</feature>
<feature type="compositionally biased region" description="Polar residues" evidence="1">
    <location>
        <begin position="73"/>
        <end position="91"/>
    </location>
</feature>